<sequence length="87" mass="10075">MPISNDQEVRVVEQRERSSCSLPPPYTVIDLVPPPQYAQFERDHEKERCFVAKQEGNQASFLHTSTEQTCESVPMRNAVFNDPEYFV</sequence>
<dbReference type="AlphaFoldDB" id="A0A0M3IYS2"/>
<protein>
    <submittedName>
        <fullName evidence="1 3">Uncharacterized protein</fullName>
    </submittedName>
</protein>
<evidence type="ECO:0000313" key="2">
    <source>
        <dbReference type="Proteomes" id="UP000267096"/>
    </source>
</evidence>
<reference evidence="3" key="1">
    <citation type="submission" date="2017-02" db="UniProtKB">
        <authorList>
            <consortium name="WormBaseParasite"/>
        </authorList>
    </citation>
    <scope>IDENTIFICATION</scope>
</reference>
<dbReference type="Proteomes" id="UP000267096">
    <property type="component" value="Unassembled WGS sequence"/>
</dbReference>
<organism evidence="3">
    <name type="scientific">Anisakis simplex</name>
    <name type="common">Herring worm</name>
    <dbReference type="NCBI Taxonomy" id="6269"/>
    <lineage>
        <taxon>Eukaryota</taxon>
        <taxon>Metazoa</taxon>
        <taxon>Ecdysozoa</taxon>
        <taxon>Nematoda</taxon>
        <taxon>Chromadorea</taxon>
        <taxon>Rhabditida</taxon>
        <taxon>Spirurina</taxon>
        <taxon>Ascaridomorpha</taxon>
        <taxon>Ascaridoidea</taxon>
        <taxon>Anisakidae</taxon>
        <taxon>Anisakis</taxon>
        <taxon>Anisakis simplex complex</taxon>
    </lineage>
</organism>
<name>A0A0M3IYS2_ANISI</name>
<accession>A0A0M3IYS2</accession>
<dbReference type="WBParaSite" id="ASIM_0000040101-mRNA-1">
    <property type="protein sequence ID" value="ASIM_0000040101-mRNA-1"/>
    <property type="gene ID" value="ASIM_0000040101"/>
</dbReference>
<dbReference type="EMBL" id="UYRR01000153">
    <property type="protein sequence ID" value="VDK17575.1"/>
    <property type="molecule type" value="Genomic_DNA"/>
</dbReference>
<evidence type="ECO:0000313" key="3">
    <source>
        <dbReference type="WBParaSite" id="ASIM_0000040101-mRNA-1"/>
    </source>
</evidence>
<keyword evidence="2" id="KW-1185">Reference proteome</keyword>
<reference evidence="1 2" key="2">
    <citation type="submission" date="2018-11" db="EMBL/GenBank/DDBJ databases">
        <authorList>
            <consortium name="Pathogen Informatics"/>
        </authorList>
    </citation>
    <scope>NUCLEOTIDE SEQUENCE [LARGE SCALE GENOMIC DNA]</scope>
</reference>
<proteinExistence type="predicted"/>
<gene>
    <name evidence="1" type="ORF">ASIM_LOCUS305</name>
</gene>
<evidence type="ECO:0000313" key="1">
    <source>
        <dbReference type="EMBL" id="VDK17575.1"/>
    </source>
</evidence>